<name>A0A0C9W890_9AGAM</name>
<reference evidence="2 3" key="1">
    <citation type="submission" date="2014-04" db="EMBL/GenBank/DDBJ databases">
        <title>Evolutionary Origins and Diversification of the Mycorrhizal Mutualists.</title>
        <authorList>
            <consortium name="DOE Joint Genome Institute"/>
            <consortium name="Mycorrhizal Genomics Consortium"/>
            <person name="Kohler A."/>
            <person name="Kuo A."/>
            <person name="Nagy L.G."/>
            <person name="Floudas D."/>
            <person name="Copeland A."/>
            <person name="Barry K.W."/>
            <person name="Cichocki N."/>
            <person name="Veneault-Fourrey C."/>
            <person name="LaButti K."/>
            <person name="Lindquist E.A."/>
            <person name="Lipzen A."/>
            <person name="Lundell T."/>
            <person name="Morin E."/>
            <person name="Murat C."/>
            <person name="Riley R."/>
            <person name="Ohm R."/>
            <person name="Sun H."/>
            <person name="Tunlid A."/>
            <person name="Henrissat B."/>
            <person name="Grigoriev I.V."/>
            <person name="Hibbett D.S."/>
            <person name="Martin F."/>
        </authorList>
    </citation>
    <scope>NUCLEOTIDE SEQUENCE [LARGE SCALE GENOMIC DNA]</scope>
    <source>
        <strain evidence="2 3">MD-312</strain>
    </source>
</reference>
<evidence type="ECO:0000313" key="2">
    <source>
        <dbReference type="EMBL" id="KIJ58862.1"/>
    </source>
</evidence>
<keyword evidence="3" id="KW-1185">Reference proteome</keyword>
<proteinExistence type="predicted"/>
<dbReference type="EMBL" id="KN839907">
    <property type="protein sequence ID" value="KIJ58862.1"/>
    <property type="molecule type" value="Genomic_DNA"/>
</dbReference>
<gene>
    <name evidence="2" type="ORF">HYDPIDRAFT_33733</name>
</gene>
<dbReference type="AlphaFoldDB" id="A0A0C9W890"/>
<dbReference type="HOGENOM" id="CLU_1001371_0_0_1"/>
<feature type="region of interest" description="Disordered" evidence="1">
    <location>
        <begin position="36"/>
        <end position="141"/>
    </location>
</feature>
<protein>
    <submittedName>
        <fullName evidence="2">Uncharacterized protein</fullName>
    </submittedName>
</protein>
<organism evidence="2 3">
    <name type="scientific">Hydnomerulius pinastri MD-312</name>
    <dbReference type="NCBI Taxonomy" id="994086"/>
    <lineage>
        <taxon>Eukaryota</taxon>
        <taxon>Fungi</taxon>
        <taxon>Dikarya</taxon>
        <taxon>Basidiomycota</taxon>
        <taxon>Agaricomycotina</taxon>
        <taxon>Agaricomycetes</taxon>
        <taxon>Agaricomycetidae</taxon>
        <taxon>Boletales</taxon>
        <taxon>Boletales incertae sedis</taxon>
        <taxon>Leucogyrophana</taxon>
    </lineage>
</organism>
<evidence type="ECO:0000256" key="1">
    <source>
        <dbReference type="SAM" id="MobiDB-lite"/>
    </source>
</evidence>
<dbReference type="Proteomes" id="UP000053820">
    <property type="component" value="Unassembled WGS sequence"/>
</dbReference>
<evidence type="ECO:0000313" key="3">
    <source>
        <dbReference type="Proteomes" id="UP000053820"/>
    </source>
</evidence>
<sequence>MKLEVLLFILEDRSYIVTVGDLTSKDKKIIWWPCKKEKSSQTTRSHHPPPRTRILPASPSQLEDKRAGRTSHPADQPEHSQRPSPPPATRTHIHPACPSQSEDKRTGRTAHPVGHLASHPACSQHPPPLPLPPPRTHIRPASPAQSEVEGVPLHVPCNSTTGPVHPVNRPSRMHLDWLQPATTTMHESDDEPHRRRPRPVVCHHSPPHAQEHHKWYPHNVEANPPLRHIDKHRRSQAMHSGSEEVKLEPSKHMCSAGKFSQHLERGHLGSHQHTYEDR</sequence>
<feature type="compositionally biased region" description="Pro residues" evidence="1">
    <location>
        <begin position="125"/>
        <end position="135"/>
    </location>
</feature>
<accession>A0A0C9W890</accession>